<evidence type="ECO:0000313" key="3">
    <source>
        <dbReference type="Proteomes" id="UP000305948"/>
    </source>
</evidence>
<evidence type="ECO:0000259" key="1">
    <source>
        <dbReference type="PROSITE" id="PS50181"/>
    </source>
</evidence>
<dbReference type="InterPro" id="IPR036047">
    <property type="entry name" value="F-box-like_dom_sf"/>
</dbReference>
<dbReference type="SMART" id="SM00256">
    <property type="entry name" value="FBOX"/>
    <property type="match status" value="1"/>
</dbReference>
<keyword evidence="3" id="KW-1185">Reference proteome</keyword>
<protein>
    <recommendedName>
        <fullName evidence="1">F-box domain-containing protein</fullName>
    </recommendedName>
</protein>
<feature type="domain" description="F-box" evidence="1">
    <location>
        <begin position="4"/>
        <end position="50"/>
    </location>
</feature>
<gene>
    <name evidence="2" type="ORF">OE88DRAFT_1263288</name>
</gene>
<dbReference type="PROSITE" id="PS50181">
    <property type="entry name" value="FBOX"/>
    <property type="match status" value="1"/>
</dbReference>
<sequence>MSTCTILDSLPLDVWYRILSFFSPMEICRLRLVNRAFSDLTHDRQVWVIAYRTTHLPTSEGPVSSKSAEELELELCRVAMLDAAYAVGAVEPELRHEIAASQGSERECDVWMDLVKGRWLVTCHSRCMYVRCYDLDAPDPSEAPVAWPVVGEERIYAAVCYKCTEEDALLYAYADSESKIPQVTAQPVSYGISLHLVSRVERSWPSGR</sequence>
<dbReference type="EMBL" id="ML213507">
    <property type="protein sequence ID" value="TFK53600.1"/>
    <property type="molecule type" value="Genomic_DNA"/>
</dbReference>
<name>A0A5C3N8D3_9AGAM</name>
<dbReference type="SUPFAM" id="SSF81383">
    <property type="entry name" value="F-box domain"/>
    <property type="match status" value="1"/>
</dbReference>
<evidence type="ECO:0000313" key="2">
    <source>
        <dbReference type="EMBL" id="TFK53600.1"/>
    </source>
</evidence>
<dbReference type="Gene3D" id="1.20.1280.50">
    <property type="match status" value="1"/>
</dbReference>
<reference evidence="2 3" key="1">
    <citation type="journal article" date="2019" name="Nat. Ecol. Evol.">
        <title>Megaphylogeny resolves global patterns of mushroom evolution.</title>
        <authorList>
            <person name="Varga T."/>
            <person name="Krizsan K."/>
            <person name="Foldi C."/>
            <person name="Dima B."/>
            <person name="Sanchez-Garcia M."/>
            <person name="Sanchez-Ramirez S."/>
            <person name="Szollosi G.J."/>
            <person name="Szarkandi J.G."/>
            <person name="Papp V."/>
            <person name="Albert L."/>
            <person name="Andreopoulos W."/>
            <person name="Angelini C."/>
            <person name="Antonin V."/>
            <person name="Barry K.W."/>
            <person name="Bougher N.L."/>
            <person name="Buchanan P."/>
            <person name="Buyck B."/>
            <person name="Bense V."/>
            <person name="Catcheside P."/>
            <person name="Chovatia M."/>
            <person name="Cooper J."/>
            <person name="Damon W."/>
            <person name="Desjardin D."/>
            <person name="Finy P."/>
            <person name="Geml J."/>
            <person name="Haridas S."/>
            <person name="Hughes K."/>
            <person name="Justo A."/>
            <person name="Karasinski D."/>
            <person name="Kautmanova I."/>
            <person name="Kiss B."/>
            <person name="Kocsube S."/>
            <person name="Kotiranta H."/>
            <person name="LaButti K.M."/>
            <person name="Lechner B.E."/>
            <person name="Liimatainen K."/>
            <person name="Lipzen A."/>
            <person name="Lukacs Z."/>
            <person name="Mihaltcheva S."/>
            <person name="Morgado L.N."/>
            <person name="Niskanen T."/>
            <person name="Noordeloos M.E."/>
            <person name="Ohm R.A."/>
            <person name="Ortiz-Santana B."/>
            <person name="Ovrebo C."/>
            <person name="Racz N."/>
            <person name="Riley R."/>
            <person name="Savchenko A."/>
            <person name="Shiryaev A."/>
            <person name="Soop K."/>
            <person name="Spirin V."/>
            <person name="Szebenyi C."/>
            <person name="Tomsovsky M."/>
            <person name="Tulloss R.E."/>
            <person name="Uehling J."/>
            <person name="Grigoriev I.V."/>
            <person name="Vagvolgyi C."/>
            <person name="Papp T."/>
            <person name="Martin F.M."/>
            <person name="Miettinen O."/>
            <person name="Hibbett D.S."/>
            <person name="Nagy L.G."/>
        </authorList>
    </citation>
    <scope>NUCLEOTIDE SEQUENCE [LARGE SCALE GENOMIC DNA]</scope>
    <source>
        <strain evidence="2 3">OMC1185</strain>
    </source>
</reference>
<dbReference type="InterPro" id="IPR001810">
    <property type="entry name" value="F-box_dom"/>
</dbReference>
<dbReference type="Proteomes" id="UP000305948">
    <property type="component" value="Unassembled WGS sequence"/>
</dbReference>
<dbReference type="AlphaFoldDB" id="A0A5C3N8D3"/>
<proteinExistence type="predicted"/>
<dbReference type="Pfam" id="PF00646">
    <property type="entry name" value="F-box"/>
    <property type="match status" value="1"/>
</dbReference>
<accession>A0A5C3N8D3</accession>
<dbReference type="OrthoDB" id="3034442at2759"/>
<organism evidence="2 3">
    <name type="scientific">Heliocybe sulcata</name>
    <dbReference type="NCBI Taxonomy" id="5364"/>
    <lineage>
        <taxon>Eukaryota</taxon>
        <taxon>Fungi</taxon>
        <taxon>Dikarya</taxon>
        <taxon>Basidiomycota</taxon>
        <taxon>Agaricomycotina</taxon>
        <taxon>Agaricomycetes</taxon>
        <taxon>Gloeophyllales</taxon>
        <taxon>Gloeophyllaceae</taxon>
        <taxon>Heliocybe</taxon>
    </lineage>
</organism>